<dbReference type="GO" id="GO:0004777">
    <property type="term" value="F:succinate-semialdehyde dehydrogenase (NAD+) activity"/>
    <property type="evidence" value="ECO:0007669"/>
    <property type="project" value="TreeGrafter"/>
</dbReference>
<keyword evidence="5" id="KW-1185">Reference proteome</keyword>
<dbReference type="InterPro" id="IPR016160">
    <property type="entry name" value="Ald_DH_CS_CYS"/>
</dbReference>
<evidence type="ECO:0000313" key="4">
    <source>
        <dbReference type="EMBL" id="MYZ46528.1"/>
    </source>
</evidence>
<gene>
    <name evidence="4" type="ORF">E4O86_02175</name>
</gene>
<dbReference type="InterPro" id="IPR050740">
    <property type="entry name" value="Aldehyde_DH_Superfamily"/>
</dbReference>
<dbReference type="Gene3D" id="3.40.309.10">
    <property type="entry name" value="Aldehyde Dehydrogenase, Chain A, domain 2"/>
    <property type="match status" value="1"/>
</dbReference>
<evidence type="ECO:0000313" key="5">
    <source>
        <dbReference type="Proteomes" id="UP000773614"/>
    </source>
</evidence>
<evidence type="ECO:0000259" key="3">
    <source>
        <dbReference type="Pfam" id="PF00171"/>
    </source>
</evidence>
<dbReference type="PANTHER" id="PTHR43353">
    <property type="entry name" value="SUCCINATE-SEMIALDEHYDE DEHYDROGENASE, MITOCHONDRIAL"/>
    <property type="match status" value="1"/>
</dbReference>
<dbReference type="PROSITE" id="PS00070">
    <property type="entry name" value="ALDEHYDE_DEHYDR_CYS"/>
    <property type="match status" value="1"/>
</dbReference>
<comment type="similarity">
    <text evidence="1">Belongs to the aldehyde dehydrogenase family.</text>
</comment>
<dbReference type="InterPro" id="IPR016161">
    <property type="entry name" value="Ald_DH/histidinol_DH"/>
</dbReference>
<dbReference type="Gene3D" id="3.40.605.10">
    <property type="entry name" value="Aldehyde Dehydrogenase, Chain A, domain 1"/>
    <property type="match status" value="1"/>
</dbReference>
<accession>A0A964T191</accession>
<keyword evidence="2" id="KW-0560">Oxidoreductase</keyword>
<dbReference type="CDD" id="cd07103">
    <property type="entry name" value="ALDH_F5_SSADH_GabD"/>
    <property type="match status" value="1"/>
</dbReference>
<dbReference type="PANTHER" id="PTHR43353:SF5">
    <property type="entry name" value="SUCCINATE-SEMIALDEHYDE DEHYDROGENASE, MITOCHONDRIAL"/>
    <property type="match status" value="1"/>
</dbReference>
<reference evidence="4" key="1">
    <citation type="submission" date="2019-03" db="EMBL/GenBank/DDBJ databases">
        <title>Afifella sp. nov., isolated from activated sludge.</title>
        <authorList>
            <person name="Li Q."/>
            <person name="Liu Y."/>
        </authorList>
    </citation>
    <scope>NUCLEOTIDE SEQUENCE</scope>
    <source>
        <strain evidence="4">L72</strain>
    </source>
</reference>
<proteinExistence type="inferred from homology"/>
<dbReference type="EMBL" id="SPKJ01000004">
    <property type="protein sequence ID" value="MYZ46528.1"/>
    <property type="molecule type" value="Genomic_DNA"/>
</dbReference>
<dbReference type="FunFam" id="3.40.605.10:FF:000007">
    <property type="entry name" value="NAD/NADP-dependent betaine aldehyde dehydrogenase"/>
    <property type="match status" value="1"/>
</dbReference>
<evidence type="ECO:0000256" key="2">
    <source>
        <dbReference type="ARBA" id="ARBA00023002"/>
    </source>
</evidence>
<dbReference type="Proteomes" id="UP000773614">
    <property type="component" value="Unassembled WGS sequence"/>
</dbReference>
<dbReference type="InterPro" id="IPR016162">
    <property type="entry name" value="Ald_DH_N"/>
</dbReference>
<dbReference type="AlphaFoldDB" id="A0A964T191"/>
<dbReference type="OrthoDB" id="9812625at2"/>
<dbReference type="InterPro" id="IPR016163">
    <property type="entry name" value="Ald_DH_C"/>
</dbReference>
<comment type="caution">
    <text evidence="4">The sequence shown here is derived from an EMBL/GenBank/DDBJ whole genome shotgun (WGS) entry which is preliminary data.</text>
</comment>
<feature type="domain" description="Aldehyde dehydrogenase" evidence="3">
    <location>
        <begin position="17"/>
        <end position="472"/>
    </location>
</feature>
<organism evidence="4 5">
    <name type="scientific">Propylenella binzhouense</name>
    <dbReference type="NCBI Taxonomy" id="2555902"/>
    <lineage>
        <taxon>Bacteria</taxon>
        <taxon>Pseudomonadati</taxon>
        <taxon>Pseudomonadota</taxon>
        <taxon>Alphaproteobacteria</taxon>
        <taxon>Hyphomicrobiales</taxon>
        <taxon>Propylenellaceae</taxon>
        <taxon>Propylenella</taxon>
    </lineage>
</organism>
<dbReference type="SUPFAM" id="SSF53720">
    <property type="entry name" value="ALDH-like"/>
    <property type="match status" value="1"/>
</dbReference>
<protein>
    <submittedName>
        <fullName evidence="4">NAD-dependent succinate-semialdehyde dehydrogenase</fullName>
    </submittedName>
</protein>
<evidence type="ECO:0000256" key="1">
    <source>
        <dbReference type="ARBA" id="ARBA00009986"/>
    </source>
</evidence>
<name>A0A964T191_9HYPH</name>
<dbReference type="InterPro" id="IPR015590">
    <property type="entry name" value="Aldehyde_DH_dom"/>
</dbReference>
<dbReference type="Pfam" id="PF00171">
    <property type="entry name" value="Aldedh"/>
    <property type="match status" value="1"/>
</dbReference>
<dbReference type="FunFam" id="3.40.309.10:FF:000009">
    <property type="entry name" value="Aldehyde dehydrogenase A"/>
    <property type="match status" value="1"/>
</dbReference>
<dbReference type="GO" id="GO:0009450">
    <property type="term" value="P:gamma-aminobutyric acid catabolic process"/>
    <property type="evidence" value="ECO:0007669"/>
    <property type="project" value="TreeGrafter"/>
</dbReference>
<sequence length="478" mass="50633">MDGYVEPMMLIGGEWTRGSGAPDPILDPATEERIGSVPHATDEEIDAALAAAQAGFETWRKLSPNERAKVMLGAADLLRDRSEEIARMLSLEQGKPLGEARIEVVRAASLIEWDANEGRRVYGRILPGDGVANNFVIRQPIGVVAGFSPWNLPVTSATRKIGGALAAGCAIIIKGAEETPASVAALVRCFADSGLPSGVINLLFGHPPQISERLIASPVVRLLTFTGSIPVGKHLAQLCGRHMKPAIMELGGHSPVIVCDDVDIARAAQASAAAKFRNAGQICIAPTRFIVQEDAYDRFVETFVEKAEGLKLGKGLEPGTQMGPLANDRRLAAMEALVTDARSHGATVAAGGERRSNSGYFFAPTVLVDVPAEAKAMNEEPFGPVALISRFSTLDDAIGEANRLSYGLASYAFTNSAETADLLAREVQCGIMTINHFTGVPPEGPFGGVKESGYGREGGSESLESFLVSKFVSHRLAC</sequence>
<dbReference type="RefSeq" id="WP_161138878.1">
    <property type="nucleotide sequence ID" value="NZ_SPKJ01000004.1"/>
</dbReference>